<gene>
    <name evidence="2" type="ORF">mvi_03540</name>
</gene>
<feature type="compositionally biased region" description="Gly residues" evidence="1">
    <location>
        <begin position="220"/>
        <end position="232"/>
    </location>
</feature>
<dbReference type="RefSeq" id="WP_207181107.1">
    <property type="nucleotide sequence ID" value="NZ_AP024145.1"/>
</dbReference>
<reference evidence="2" key="1">
    <citation type="submission" date="2020-11" db="EMBL/GenBank/DDBJ databases">
        <title>Complete genome sequence of a novel pathogenic Methylobacterium strain isolated from rice in Vietnam.</title>
        <authorList>
            <person name="Lai K."/>
            <person name="Okazaki S."/>
            <person name="Higashi K."/>
            <person name="Mori H."/>
            <person name="Toyoda A."/>
            <person name="Kurokawa K."/>
        </authorList>
    </citation>
    <scope>NUCLEOTIDE SEQUENCE</scope>
    <source>
        <strain evidence="2">VL1</strain>
    </source>
</reference>
<feature type="region of interest" description="Disordered" evidence="1">
    <location>
        <begin position="1"/>
        <end position="21"/>
    </location>
</feature>
<proteinExistence type="predicted"/>
<dbReference type="KEGG" id="mind:mvi_03540"/>
<evidence type="ECO:0000313" key="2">
    <source>
        <dbReference type="EMBL" id="BCM81893.1"/>
    </source>
</evidence>
<dbReference type="Proteomes" id="UP000663508">
    <property type="component" value="Chromosome"/>
</dbReference>
<evidence type="ECO:0000313" key="3">
    <source>
        <dbReference type="Proteomes" id="UP000663508"/>
    </source>
</evidence>
<dbReference type="AlphaFoldDB" id="A0A8H8WPD6"/>
<accession>A0A8H8WPD6</accession>
<dbReference type="EMBL" id="AP024145">
    <property type="protein sequence ID" value="BCM81893.1"/>
    <property type="molecule type" value="Genomic_DNA"/>
</dbReference>
<feature type="compositionally biased region" description="Basic and acidic residues" evidence="1">
    <location>
        <begin position="1"/>
        <end position="19"/>
    </location>
</feature>
<organism evidence="2 3">
    <name type="scientific">Methylobacterium indicum</name>
    <dbReference type="NCBI Taxonomy" id="1775910"/>
    <lineage>
        <taxon>Bacteria</taxon>
        <taxon>Pseudomonadati</taxon>
        <taxon>Pseudomonadota</taxon>
        <taxon>Alphaproteobacteria</taxon>
        <taxon>Hyphomicrobiales</taxon>
        <taxon>Methylobacteriaceae</taxon>
        <taxon>Methylobacterium</taxon>
    </lineage>
</organism>
<evidence type="ECO:0000256" key="1">
    <source>
        <dbReference type="SAM" id="MobiDB-lite"/>
    </source>
</evidence>
<sequence length="232" mass="23478">MGDAPGKDFGKDPDAESTRRMKRSATISLVLVAGAGAAAFGLARLDPSQREEDALVYGTVGACIAEGRRKPEDCTTAEAAARRAYAATAPRYETEADCERHHGRGGCVPGATVTAEAQDRYLPVMAAFMLGPEAQDLPAQPLYAHAPEEEREAQGGTQGGSHAGGHGFGYCTGTGARIVPVGGSSRVHVPSTVARTVATTPRMVSRGGFGGTGRAMASSGGHGGGHAGGSGG</sequence>
<feature type="region of interest" description="Disordered" evidence="1">
    <location>
        <begin position="203"/>
        <end position="232"/>
    </location>
</feature>
<protein>
    <submittedName>
        <fullName evidence="2">Uncharacterized protein</fullName>
    </submittedName>
</protein>
<dbReference type="Pfam" id="PF06693">
    <property type="entry name" value="DUF1190"/>
    <property type="match status" value="1"/>
</dbReference>
<name>A0A8H8WPD6_9HYPH</name>
<dbReference type="InterPro" id="IPR009576">
    <property type="entry name" value="Biofilm_formation_YgiB"/>
</dbReference>